<dbReference type="Gene3D" id="2.60.40.680">
    <property type="match status" value="1"/>
</dbReference>
<gene>
    <name evidence="3" type="ORF">LCGC14_3045180</name>
</gene>
<proteinExistence type="predicted"/>
<dbReference type="InterPro" id="IPR028974">
    <property type="entry name" value="TSP_type-3_rpt"/>
</dbReference>
<dbReference type="GO" id="GO:0005509">
    <property type="term" value="F:calcium ion binding"/>
    <property type="evidence" value="ECO:0007669"/>
    <property type="project" value="InterPro"/>
</dbReference>
<evidence type="ECO:0008006" key="4">
    <source>
        <dbReference type="Google" id="ProtNLM"/>
    </source>
</evidence>
<evidence type="ECO:0000256" key="2">
    <source>
        <dbReference type="SAM" id="MobiDB-lite"/>
    </source>
</evidence>
<evidence type="ECO:0000313" key="3">
    <source>
        <dbReference type="EMBL" id="KKK58363.1"/>
    </source>
</evidence>
<evidence type="ECO:0000256" key="1">
    <source>
        <dbReference type="ARBA" id="ARBA00022729"/>
    </source>
</evidence>
<dbReference type="Gene3D" id="4.10.1080.10">
    <property type="entry name" value="TSP type-3 repeat"/>
    <property type="match status" value="1"/>
</dbReference>
<organism evidence="3">
    <name type="scientific">marine sediment metagenome</name>
    <dbReference type="NCBI Taxonomy" id="412755"/>
    <lineage>
        <taxon>unclassified sequences</taxon>
        <taxon>metagenomes</taxon>
        <taxon>ecological metagenomes</taxon>
    </lineage>
</organism>
<keyword evidence="1" id="KW-0732">Signal</keyword>
<dbReference type="Pfam" id="PF02412">
    <property type="entry name" value="TSP_3"/>
    <property type="match status" value="1"/>
</dbReference>
<dbReference type="GO" id="GO:0007155">
    <property type="term" value="P:cell adhesion"/>
    <property type="evidence" value="ECO:0007669"/>
    <property type="project" value="InterPro"/>
</dbReference>
<protein>
    <recommendedName>
        <fullName evidence="4">Cohesin domain-containing protein</fullName>
    </recommendedName>
</protein>
<dbReference type="InterPro" id="IPR003367">
    <property type="entry name" value="Thrombospondin_3-like_rpt"/>
</dbReference>
<comment type="caution">
    <text evidence="3">The sequence shown here is derived from an EMBL/GenBank/DDBJ whole genome shotgun (WGS) entry which is preliminary data.</text>
</comment>
<dbReference type="EMBL" id="LAZR01064021">
    <property type="protein sequence ID" value="KKK58363.1"/>
    <property type="molecule type" value="Genomic_DNA"/>
</dbReference>
<sequence>MKVYQVPLVVGSILGLALIAGTGYQAPPAAASTATAVGIDADPTGNQPNSLGPIDDCYSAAPQEIFFVDTYIQGVTDLKSFHLELSFNPARVRVVGNNASMMLASGEGSNVWDQSDTPSYLDTDGLYQIQAFDMGNDLTAEDGDGVMARLTLKAVIQGTGTLSIAYENASPILGSTDGPVGPSDPPFNVYTGPVTDVEIRVGEACPAVEGDADGDGVLDSADNCPDVPNGPDQVGIPGVGNQTDSDGVGLGDARPLWFRPVIRHDEPPWALAYRTARV</sequence>
<feature type="region of interest" description="Disordered" evidence="2">
    <location>
        <begin position="213"/>
        <end position="240"/>
    </location>
</feature>
<dbReference type="AlphaFoldDB" id="A0A0F8WNY8"/>
<dbReference type="CDD" id="cd08547">
    <property type="entry name" value="Type_II_cohesin"/>
    <property type="match status" value="1"/>
</dbReference>
<reference evidence="3" key="1">
    <citation type="journal article" date="2015" name="Nature">
        <title>Complex archaea that bridge the gap between prokaryotes and eukaryotes.</title>
        <authorList>
            <person name="Spang A."/>
            <person name="Saw J.H."/>
            <person name="Jorgensen S.L."/>
            <person name="Zaremba-Niedzwiedzka K."/>
            <person name="Martijn J."/>
            <person name="Lind A.E."/>
            <person name="van Eijk R."/>
            <person name="Schleper C."/>
            <person name="Guy L."/>
            <person name="Ettema T.J."/>
        </authorList>
    </citation>
    <scope>NUCLEOTIDE SEQUENCE</scope>
</reference>
<name>A0A0F8WNY8_9ZZZZ</name>
<accession>A0A0F8WNY8</accession>